<dbReference type="SMART" id="SM00184">
    <property type="entry name" value="RING"/>
    <property type="match status" value="1"/>
</dbReference>
<evidence type="ECO:0000256" key="5">
    <source>
        <dbReference type="ARBA" id="ARBA00022833"/>
    </source>
</evidence>
<accession>A0ABD2C5F8</accession>
<evidence type="ECO:0000256" key="1">
    <source>
        <dbReference type="ARBA" id="ARBA00005797"/>
    </source>
</evidence>
<keyword evidence="3" id="KW-0479">Metal-binding</keyword>
<organism evidence="10 11">
    <name type="scientific">Vespula squamosa</name>
    <name type="common">Southern yellow jacket</name>
    <name type="synonym">Wasp</name>
    <dbReference type="NCBI Taxonomy" id="30214"/>
    <lineage>
        <taxon>Eukaryota</taxon>
        <taxon>Metazoa</taxon>
        <taxon>Ecdysozoa</taxon>
        <taxon>Arthropoda</taxon>
        <taxon>Hexapoda</taxon>
        <taxon>Insecta</taxon>
        <taxon>Pterygota</taxon>
        <taxon>Neoptera</taxon>
        <taxon>Endopterygota</taxon>
        <taxon>Hymenoptera</taxon>
        <taxon>Apocrita</taxon>
        <taxon>Aculeata</taxon>
        <taxon>Vespoidea</taxon>
        <taxon>Vespidae</taxon>
        <taxon>Vespinae</taxon>
        <taxon>Vespula</taxon>
    </lineage>
</organism>
<evidence type="ECO:0000256" key="7">
    <source>
        <dbReference type="SAM" id="Coils"/>
    </source>
</evidence>
<dbReference type="PROSITE" id="PS50089">
    <property type="entry name" value="ZF_RING_2"/>
    <property type="match status" value="1"/>
</dbReference>
<protein>
    <recommendedName>
        <fullName evidence="2">E3 ubiquitin-protein ligase CHFR</fullName>
    </recommendedName>
</protein>
<dbReference type="InterPro" id="IPR052256">
    <property type="entry name" value="E3_ubiquitin-ligase_CHFR"/>
</dbReference>
<name>A0ABD2C5F8_VESSQ</name>
<dbReference type="EMBL" id="JAUDFV010000020">
    <property type="protein sequence ID" value="KAL2740280.1"/>
    <property type="molecule type" value="Genomic_DNA"/>
</dbReference>
<evidence type="ECO:0000259" key="8">
    <source>
        <dbReference type="PROSITE" id="PS50006"/>
    </source>
</evidence>
<dbReference type="InterPro" id="IPR000253">
    <property type="entry name" value="FHA_dom"/>
</dbReference>
<keyword evidence="7" id="KW-0175">Coiled coil</keyword>
<dbReference type="SUPFAM" id="SSF57850">
    <property type="entry name" value="RING/U-box"/>
    <property type="match status" value="1"/>
</dbReference>
<keyword evidence="4 6" id="KW-0863">Zinc-finger</keyword>
<dbReference type="PANTHER" id="PTHR16079:SF4">
    <property type="entry name" value="E3 UBIQUITIN-PROTEIN LIGASE CHFR"/>
    <property type="match status" value="1"/>
</dbReference>
<evidence type="ECO:0000313" key="10">
    <source>
        <dbReference type="EMBL" id="KAL2740280.1"/>
    </source>
</evidence>
<evidence type="ECO:0000256" key="4">
    <source>
        <dbReference type="ARBA" id="ARBA00022771"/>
    </source>
</evidence>
<dbReference type="CDD" id="cd00060">
    <property type="entry name" value="FHA"/>
    <property type="match status" value="1"/>
</dbReference>
<sequence length="472" mass="55351">METSKRRPIPDNEVKILEPILVRLNRNGSAARDIHIDKSEFKIGRARDNDEIILDTLISRKHCVIRYQGNGEWIIKDLSSSYTFVNDVVLESGTTRQILVGDIIQFSTNSDYKYVFTLNLTEETSSKKQRVDKQLFNNVLTEQRTFVENQESQRKELKDKLENKQKEQLELKQELNVLLKQWDMVHDDKEGLKNQIVELKDKIAAANNQEKHLQSMYSELLKKLESERTQFEARLNEERQKWQEALDISKQEKKLLEIKMKEQMEKWREEQQAKWKSMMENRVKEEKNIQAQLLTEKIELEEKLKETEKALKDKEIKSESIQSENAPGSSMLQEDSCVVLEVLDTANLHIIDTIDLTKNNMDNIIISKGAMDTVSNIMDEQLTCSVCSELFIKATTLNCMHTFCLHCINTWNKKRKECPVCRASIKSMNRSLVLDNFIEKMLDKLPMHMKDKRAEIAEERKALERKKNVRKK</sequence>
<dbReference type="GO" id="GO:0008270">
    <property type="term" value="F:zinc ion binding"/>
    <property type="evidence" value="ECO:0007669"/>
    <property type="project" value="UniProtKB-KW"/>
</dbReference>
<feature type="coiled-coil region" evidence="7">
    <location>
        <begin position="147"/>
        <end position="324"/>
    </location>
</feature>
<dbReference type="InterPro" id="IPR001841">
    <property type="entry name" value="Znf_RING"/>
</dbReference>
<keyword evidence="11" id="KW-1185">Reference proteome</keyword>
<evidence type="ECO:0000256" key="6">
    <source>
        <dbReference type="PROSITE-ProRule" id="PRU00175"/>
    </source>
</evidence>
<dbReference type="Pfam" id="PF13920">
    <property type="entry name" value="zf-C3HC4_3"/>
    <property type="match status" value="1"/>
</dbReference>
<gene>
    <name evidence="10" type="ORF">V1478_000421</name>
</gene>
<evidence type="ECO:0000256" key="3">
    <source>
        <dbReference type="ARBA" id="ARBA00022723"/>
    </source>
</evidence>
<evidence type="ECO:0000256" key="2">
    <source>
        <dbReference type="ARBA" id="ARBA00017908"/>
    </source>
</evidence>
<dbReference type="InterPro" id="IPR013083">
    <property type="entry name" value="Znf_RING/FYVE/PHD"/>
</dbReference>
<dbReference type="PANTHER" id="PTHR16079">
    <property type="entry name" value="UBIQUITIN LIGASE PROTEIN CHFR"/>
    <property type="match status" value="1"/>
</dbReference>
<dbReference type="Gene3D" id="2.60.200.20">
    <property type="match status" value="1"/>
</dbReference>
<comment type="similarity">
    <text evidence="1">Belongs to the CHFR family.</text>
</comment>
<dbReference type="InterPro" id="IPR008984">
    <property type="entry name" value="SMAD_FHA_dom_sf"/>
</dbReference>
<proteinExistence type="inferred from homology"/>
<dbReference type="PROSITE" id="PS50006">
    <property type="entry name" value="FHA_DOMAIN"/>
    <property type="match status" value="1"/>
</dbReference>
<evidence type="ECO:0000313" key="11">
    <source>
        <dbReference type="Proteomes" id="UP001607302"/>
    </source>
</evidence>
<dbReference type="Pfam" id="PF00498">
    <property type="entry name" value="FHA"/>
    <property type="match status" value="1"/>
</dbReference>
<dbReference type="AlphaFoldDB" id="A0ABD2C5F8"/>
<dbReference type="SMART" id="SM00240">
    <property type="entry name" value="FHA"/>
    <property type="match status" value="1"/>
</dbReference>
<dbReference type="InterPro" id="IPR017907">
    <property type="entry name" value="Znf_RING_CS"/>
</dbReference>
<dbReference type="Gene3D" id="3.30.40.10">
    <property type="entry name" value="Zinc/RING finger domain, C3HC4 (zinc finger)"/>
    <property type="match status" value="1"/>
</dbReference>
<reference evidence="10 11" key="1">
    <citation type="journal article" date="2024" name="Ann. Entomol. Soc. Am.">
        <title>Genomic analyses of the southern and eastern yellowjacket wasps (Hymenoptera: Vespidae) reveal evolutionary signatures of social life.</title>
        <authorList>
            <person name="Catto M.A."/>
            <person name="Caine P.B."/>
            <person name="Orr S.E."/>
            <person name="Hunt B.G."/>
            <person name="Goodisman M.A.D."/>
        </authorList>
    </citation>
    <scope>NUCLEOTIDE SEQUENCE [LARGE SCALE GENOMIC DNA]</scope>
    <source>
        <strain evidence="10">233</strain>
        <tissue evidence="10">Head and thorax</tissue>
    </source>
</reference>
<evidence type="ECO:0000259" key="9">
    <source>
        <dbReference type="PROSITE" id="PS50089"/>
    </source>
</evidence>
<feature type="domain" description="RING-type" evidence="9">
    <location>
        <begin position="384"/>
        <end position="422"/>
    </location>
</feature>
<dbReference type="CDD" id="cd16535">
    <property type="entry name" value="RING-HC_RNF8"/>
    <property type="match status" value="1"/>
</dbReference>
<dbReference type="PROSITE" id="PS00518">
    <property type="entry name" value="ZF_RING_1"/>
    <property type="match status" value="1"/>
</dbReference>
<comment type="caution">
    <text evidence="10">The sequence shown here is derived from an EMBL/GenBank/DDBJ whole genome shotgun (WGS) entry which is preliminary data.</text>
</comment>
<feature type="domain" description="FHA" evidence="8">
    <location>
        <begin position="41"/>
        <end position="90"/>
    </location>
</feature>
<dbReference type="Proteomes" id="UP001607302">
    <property type="component" value="Unassembled WGS sequence"/>
</dbReference>
<dbReference type="SUPFAM" id="SSF49879">
    <property type="entry name" value="SMAD/FHA domain"/>
    <property type="match status" value="1"/>
</dbReference>
<keyword evidence="5" id="KW-0862">Zinc</keyword>